<name>A0A183U193_TOXCA</name>
<evidence type="ECO:0000313" key="2">
    <source>
        <dbReference type="Proteomes" id="UP000050794"/>
    </source>
</evidence>
<keyword evidence="2" id="KW-1185">Reference proteome</keyword>
<reference evidence="3" key="1">
    <citation type="submission" date="2016-06" db="UniProtKB">
        <authorList>
            <consortium name="WormBaseParasite"/>
        </authorList>
    </citation>
    <scope>IDENTIFICATION</scope>
</reference>
<organism evidence="2 3">
    <name type="scientific">Toxocara canis</name>
    <name type="common">Canine roundworm</name>
    <dbReference type="NCBI Taxonomy" id="6265"/>
    <lineage>
        <taxon>Eukaryota</taxon>
        <taxon>Metazoa</taxon>
        <taxon>Ecdysozoa</taxon>
        <taxon>Nematoda</taxon>
        <taxon>Chromadorea</taxon>
        <taxon>Rhabditida</taxon>
        <taxon>Spirurina</taxon>
        <taxon>Ascaridomorpha</taxon>
        <taxon>Ascaridoidea</taxon>
        <taxon>Toxocaridae</taxon>
        <taxon>Toxocara</taxon>
    </lineage>
</organism>
<dbReference type="Proteomes" id="UP000050794">
    <property type="component" value="Unassembled WGS sequence"/>
</dbReference>
<protein>
    <submittedName>
        <fullName evidence="3">C2H2-type domain-containing protein</fullName>
    </submittedName>
</protein>
<dbReference type="WBParaSite" id="TCNE_0000226301-mRNA-1">
    <property type="protein sequence ID" value="TCNE_0000226301-mRNA-1"/>
    <property type="gene ID" value="TCNE_0000226301"/>
</dbReference>
<gene>
    <name evidence="1" type="ORF">TCNE_LOCUS2264</name>
</gene>
<accession>A0A183U193</accession>
<dbReference type="EMBL" id="UYWY01002159">
    <property type="protein sequence ID" value="VDM27768.1"/>
    <property type="molecule type" value="Genomic_DNA"/>
</dbReference>
<reference evidence="1 2" key="2">
    <citation type="submission" date="2018-11" db="EMBL/GenBank/DDBJ databases">
        <authorList>
            <consortium name="Pathogen Informatics"/>
        </authorList>
    </citation>
    <scope>NUCLEOTIDE SEQUENCE [LARGE SCALE GENOMIC DNA]</scope>
</reference>
<evidence type="ECO:0000313" key="1">
    <source>
        <dbReference type="EMBL" id="VDM27768.1"/>
    </source>
</evidence>
<dbReference type="PANTHER" id="PTHR21696">
    <property type="entry name" value="PROTEIN UNC-79 HOMOLOG"/>
    <property type="match status" value="1"/>
</dbReference>
<dbReference type="Pfam" id="PF14776">
    <property type="entry name" value="UNC-79"/>
    <property type="match status" value="1"/>
</dbReference>
<dbReference type="PANTHER" id="PTHR21696:SF2">
    <property type="entry name" value="PROTEIN UNC-79 HOMOLOG"/>
    <property type="match status" value="1"/>
</dbReference>
<dbReference type="AlphaFoldDB" id="A0A183U193"/>
<sequence>MVEREKKVTTRAICNPMATTDNVVCQNRACESTNRLAVGTCFSEDCIRSHHYVPLRLCQECFTALHTETATTHMRHSGMTCAWGSPLERDIVEAIVKLLKETSGNLEGQQTFLI</sequence>
<proteinExistence type="predicted"/>
<evidence type="ECO:0000313" key="3">
    <source>
        <dbReference type="WBParaSite" id="TCNE_0000226301-mRNA-1"/>
    </source>
</evidence>
<dbReference type="InterPro" id="IPR024855">
    <property type="entry name" value="UNC79"/>
</dbReference>